<dbReference type="HOGENOM" id="CLU_054915_2_0_0"/>
<evidence type="ECO:0000313" key="2">
    <source>
        <dbReference type="EMBL" id="EFO81987.1"/>
    </source>
</evidence>
<dbReference type="GO" id="GO:0005694">
    <property type="term" value="C:chromosome"/>
    <property type="evidence" value="ECO:0007669"/>
    <property type="project" value="InterPro"/>
</dbReference>
<dbReference type="STRING" id="765420.OSCT_0136"/>
<gene>
    <name evidence="2" type="ORF">OSCT_0136</name>
</gene>
<dbReference type="InterPro" id="IPR024534">
    <property type="entry name" value="JetD_C"/>
</dbReference>
<dbReference type="Proteomes" id="UP000054010">
    <property type="component" value="Unassembled WGS sequence"/>
</dbReference>
<evidence type="ECO:0000259" key="1">
    <source>
        <dbReference type="Pfam" id="PF09983"/>
    </source>
</evidence>
<reference evidence="2 3" key="1">
    <citation type="journal article" date="2011" name="J. Bacteriol.">
        <title>Draft genome sequence of the anoxygenic filamentous phototrophic bacterium Oscillochloris trichoides subsp. DG-6.</title>
        <authorList>
            <person name="Kuznetsov B.B."/>
            <person name="Ivanovsky R.N."/>
            <person name="Keppen O.I."/>
            <person name="Sukhacheva M.V."/>
            <person name="Bumazhkin B.K."/>
            <person name="Patutina E.O."/>
            <person name="Beletsky A.V."/>
            <person name="Mardanov A.V."/>
            <person name="Baslerov R.V."/>
            <person name="Panteleeva A.N."/>
            <person name="Kolganova T.V."/>
            <person name="Ravin N.V."/>
            <person name="Skryabin K.G."/>
        </authorList>
    </citation>
    <scope>NUCLEOTIDE SEQUENCE [LARGE SCALE GENOMIC DNA]</scope>
    <source>
        <strain evidence="2 3">DG-6</strain>
    </source>
</reference>
<organism evidence="2 3">
    <name type="scientific">Oscillochloris trichoides DG-6</name>
    <dbReference type="NCBI Taxonomy" id="765420"/>
    <lineage>
        <taxon>Bacteria</taxon>
        <taxon>Bacillati</taxon>
        <taxon>Chloroflexota</taxon>
        <taxon>Chloroflexia</taxon>
        <taxon>Chloroflexales</taxon>
        <taxon>Chloroflexineae</taxon>
        <taxon>Oscillochloridaceae</taxon>
        <taxon>Oscillochloris</taxon>
    </lineage>
</organism>
<accession>E1I9Y5</accession>
<protein>
    <recommendedName>
        <fullName evidence="1">Wadjet protein JetD C-terminal domain-containing protein</fullName>
    </recommendedName>
</protein>
<sequence length="416" mass="45855">MSYTMPTLPTVAAQLLHTLLDRAEQPGRQQVIRVRLAPAQHPDYFSPEDVAPRLQTNQIMQQLADAGVLHLHWRKWEEGNWLKALDLLPDRVADLYHLLQRQPRTDQVAELLDLLATQHPPPGWYARFLAGVRDQIAAGRAPTPLVLGDATFNADLLRLLSALTQLESPILERSLSTRLFGDSKRLEELRTPLLSVLRGYLPDAASFAGDDAALLRACGVERTPEYIPLAGPIILQPSQGAALDLAPFIPALALSAAMLRQVDVAACSATRLLTVENATSFTELLALRPPDLLLLYTGGFASPTLLAFLRSIRQLRPDLPVYHWGDLDAGGLRILAHLRTQLGSILPLAMDDATLRAYQHHAKPLTSSDQRALLALQRHPQLADCLPLITTLLELGCKLEQEALDVRTVVGMLWSV</sequence>
<dbReference type="Gene3D" id="3.40.1360.10">
    <property type="match status" value="1"/>
</dbReference>
<dbReference type="EMBL" id="ADVR01000003">
    <property type="protein sequence ID" value="EFO81987.1"/>
    <property type="molecule type" value="Genomic_DNA"/>
</dbReference>
<dbReference type="InterPro" id="IPR036078">
    <property type="entry name" value="Spo11/TopoVI_A_sf"/>
</dbReference>
<dbReference type="Pfam" id="PF09983">
    <property type="entry name" value="JetD_C"/>
    <property type="match status" value="1"/>
</dbReference>
<dbReference type="AlphaFoldDB" id="E1I9Y5"/>
<dbReference type="eggNOG" id="COG4924">
    <property type="taxonomic scope" value="Bacteria"/>
</dbReference>
<evidence type="ECO:0000313" key="3">
    <source>
        <dbReference type="Proteomes" id="UP000054010"/>
    </source>
</evidence>
<keyword evidence="3" id="KW-1185">Reference proteome</keyword>
<dbReference type="SUPFAM" id="SSF56726">
    <property type="entry name" value="DNA topoisomerase IV, alpha subunit"/>
    <property type="match status" value="1"/>
</dbReference>
<proteinExistence type="predicted"/>
<feature type="domain" description="Wadjet protein JetD C-terminal" evidence="1">
    <location>
        <begin position="252"/>
        <end position="411"/>
    </location>
</feature>
<dbReference type="GO" id="GO:0003677">
    <property type="term" value="F:DNA binding"/>
    <property type="evidence" value="ECO:0007669"/>
    <property type="project" value="InterPro"/>
</dbReference>
<comment type="caution">
    <text evidence="2">The sequence shown here is derived from an EMBL/GenBank/DDBJ whole genome shotgun (WGS) entry which is preliminary data.</text>
</comment>
<name>E1I9Y5_9CHLR</name>